<evidence type="ECO:0000256" key="1">
    <source>
        <dbReference type="SAM" id="MobiDB-lite"/>
    </source>
</evidence>
<evidence type="ECO:0000313" key="2">
    <source>
        <dbReference type="EMBL" id="ELR09616.1"/>
    </source>
</evidence>
<dbReference type="Proteomes" id="UP000011064">
    <property type="component" value="Unassembled WGS sequence"/>
</dbReference>
<feature type="region of interest" description="Disordered" evidence="1">
    <location>
        <begin position="29"/>
        <end position="73"/>
    </location>
</feature>
<organism evidence="2 3">
    <name type="scientific">Pseudogymnoascus destructans (strain ATCC MYA-4855 / 20631-21)</name>
    <name type="common">Bat white-nose syndrome fungus</name>
    <name type="synonym">Geomyces destructans</name>
    <dbReference type="NCBI Taxonomy" id="658429"/>
    <lineage>
        <taxon>Eukaryota</taxon>
        <taxon>Fungi</taxon>
        <taxon>Dikarya</taxon>
        <taxon>Ascomycota</taxon>
        <taxon>Pezizomycotina</taxon>
        <taxon>Leotiomycetes</taxon>
        <taxon>Thelebolales</taxon>
        <taxon>Thelebolaceae</taxon>
        <taxon>Pseudogymnoascus</taxon>
    </lineage>
</organism>
<dbReference type="HOGENOM" id="CLU_759839_0_0_1"/>
<dbReference type="EMBL" id="GL573882">
    <property type="protein sequence ID" value="ELR09616.1"/>
    <property type="molecule type" value="Genomic_DNA"/>
</dbReference>
<gene>
    <name evidence="2" type="ORF">GMDG_08697</name>
</gene>
<protein>
    <submittedName>
        <fullName evidence="2">Uncharacterized protein</fullName>
    </submittedName>
</protein>
<dbReference type="AlphaFoldDB" id="L8GC69"/>
<sequence>PKKGNGGRKVGKQLNATWTGQLNATFVSKQDWGINGESTPEDESSDEGSEAESFTVSKQETFDELAPTEPMSPRCKSVVRRMAKHAHAKIRAERDKPSGQRRISTLKGIYGNLLQGLPLECKVDDCKDDLWRYYDQLTNTRRLLGTSPDVAKLEAQEAEELEKDVEHMAKLKYMKSVELYYQDRRRALEKYDEKARGMLRRENTRPTPHIERRAMEQLDTFSTPPREDSAWVRGQRELSTTDATETDHPWHAYVYWEYCSEDDCKLHWKKKHQNQLFPQSSPRIHFRDAEQVHALRRSQSEGDLPIKSEQVYEKYPHLLDEAEERGK</sequence>
<reference evidence="3" key="1">
    <citation type="submission" date="2010-09" db="EMBL/GenBank/DDBJ databases">
        <title>The genome sequence of Geomyces destructans 20631-21.</title>
        <authorList>
            <consortium name="The Broad Institute Genome Sequencing Platform"/>
            <person name="Cuomo C.A."/>
            <person name="Blehert D.S."/>
            <person name="Lorch J.M."/>
            <person name="Young S.K."/>
            <person name="Zeng Q."/>
            <person name="Gargeya S."/>
            <person name="Fitzgerald M."/>
            <person name="Haas B."/>
            <person name="Abouelleil A."/>
            <person name="Alvarado L."/>
            <person name="Arachchi H.M."/>
            <person name="Berlin A."/>
            <person name="Brown A."/>
            <person name="Chapman S.B."/>
            <person name="Chen Z."/>
            <person name="Dunbar C."/>
            <person name="Freedman E."/>
            <person name="Gearin G."/>
            <person name="Gellesch M."/>
            <person name="Goldberg J."/>
            <person name="Griggs A."/>
            <person name="Gujja S."/>
            <person name="Heiman D."/>
            <person name="Howarth C."/>
            <person name="Larson L."/>
            <person name="Lui A."/>
            <person name="MacDonald P.J.P."/>
            <person name="Montmayeur A."/>
            <person name="Murphy C."/>
            <person name="Neiman D."/>
            <person name="Pearson M."/>
            <person name="Priest M."/>
            <person name="Roberts A."/>
            <person name="Saif S."/>
            <person name="Shea T."/>
            <person name="Shenoy N."/>
            <person name="Sisk P."/>
            <person name="Stolte C."/>
            <person name="Sykes S."/>
            <person name="Wortman J."/>
            <person name="Nusbaum C."/>
            <person name="Birren B."/>
        </authorList>
    </citation>
    <scope>NUCLEOTIDE SEQUENCE [LARGE SCALE GENOMIC DNA]</scope>
    <source>
        <strain evidence="3">ATCC MYA-4855 / 20631-21</strain>
    </source>
</reference>
<feature type="compositionally biased region" description="Acidic residues" evidence="1">
    <location>
        <begin position="39"/>
        <end position="50"/>
    </location>
</feature>
<dbReference type="InParanoid" id="L8GC69"/>
<evidence type="ECO:0000313" key="3">
    <source>
        <dbReference type="Proteomes" id="UP000011064"/>
    </source>
</evidence>
<dbReference type="OrthoDB" id="3439190at2759"/>
<keyword evidence="3" id="KW-1185">Reference proteome</keyword>
<dbReference type="VEuPathDB" id="FungiDB:GMDG_08697"/>
<proteinExistence type="predicted"/>
<feature type="non-terminal residue" evidence="2">
    <location>
        <position position="1"/>
    </location>
</feature>
<name>L8GC69_PSED2</name>
<accession>L8GC69</accession>